<evidence type="ECO:0000256" key="18">
    <source>
        <dbReference type="ARBA" id="ARBA00055248"/>
    </source>
</evidence>
<comment type="function">
    <text evidence="20">Mediates the voltage-dependent sodium ion permeability of excitable membranes. Assuming opened or closed conformations in response to the voltage difference across the membrane, the protein forms a sodium-selective channel through which Na(+) ions may pass in accordance with their electrochemical gradient.</text>
</comment>
<comment type="caution">
    <text evidence="20">Lacks conserved residue(s) required for the propagation of feature annotation.</text>
</comment>
<dbReference type="FunFam" id="1.20.120.350:FF:000004">
    <property type="entry name" value="Sodium channel protein"/>
    <property type="match status" value="1"/>
</dbReference>
<evidence type="ECO:0000256" key="8">
    <source>
        <dbReference type="ARBA" id="ARBA00022989"/>
    </source>
</evidence>
<dbReference type="InterPro" id="IPR010526">
    <property type="entry name" value="Na_trans_assoc_dom"/>
</dbReference>
<feature type="transmembrane region" description="Helical" evidence="20">
    <location>
        <begin position="901"/>
        <end position="927"/>
    </location>
</feature>
<feature type="transmembrane region" description="Helical" evidence="20">
    <location>
        <begin position="538"/>
        <end position="558"/>
    </location>
</feature>
<dbReference type="OrthoDB" id="2984333at2759"/>
<dbReference type="Proteomes" id="UP000829720">
    <property type="component" value="Unassembled WGS sequence"/>
</dbReference>
<evidence type="ECO:0000256" key="6">
    <source>
        <dbReference type="ARBA" id="ARBA00022737"/>
    </source>
</evidence>
<evidence type="ECO:0000256" key="21">
    <source>
        <dbReference type="SAM" id="Coils"/>
    </source>
</evidence>
<dbReference type="PANTHER" id="PTHR10037:SF223">
    <property type="entry name" value="SODIUM CHANNEL PROTEIN TYPE 4 SUBUNIT ALPHA"/>
    <property type="match status" value="1"/>
</dbReference>
<dbReference type="FunFam" id="1.10.238.10:FF:000002">
    <property type="entry name" value="Sodium channel protein"/>
    <property type="match status" value="1"/>
</dbReference>
<gene>
    <name evidence="27" type="ORF">AGOR_G00223350</name>
</gene>
<feature type="transmembrane region" description="Helical" evidence="20">
    <location>
        <begin position="247"/>
        <end position="270"/>
    </location>
</feature>
<feature type="transmembrane region" description="Helical" evidence="20">
    <location>
        <begin position="359"/>
        <end position="383"/>
    </location>
</feature>
<proteinExistence type="inferred from homology"/>
<feature type="coiled-coil region" evidence="21">
    <location>
        <begin position="274"/>
        <end position="304"/>
    </location>
</feature>
<keyword evidence="14 20" id="KW-0739">Sodium transport</keyword>
<evidence type="ECO:0000256" key="9">
    <source>
        <dbReference type="ARBA" id="ARBA00023053"/>
    </source>
</evidence>
<keyword evidence="3 20" id="KW-0894">Sodium channel</keyword>
<dbReference type="InterPro" id="IPR005821">
    <property type="entry name" value="Ion_trans_dom"/>
</dbReference>
<keyword evidence="28" id="KW-1185">Reference proteome</keyword>
<dbReference type="Pfam" id="PF00520">
    <property type="entry name" value="Ion_trans"/>
    <property type="match status" value="4"/>
</dbReference>
<reference evidence="27" key="1">
    <citation type="submission" date="2021-01" db="EMBL/GenBank/DDBJ databases">
        <authorList>
            <person name="Zahm M."/>
            <person name="Roques C."/>
            <person name="Cabau C."/>
            <person name="Klopp C."/>
            <person name="Donnadieu C."/>
            <person name="Jouanno E."/>
            <person name="Lampietro C."/>
            <person name="Louis A."/>
            <person name="Herpin A."/>
            <person name="Echchiki A."/>
            <person name="Berthelot C."/>
            <person name="Parey E."/>
            <person name="Roest-Crollius H."/>
            <person name="Braasch I."/>
            <person name="Postlethwait J."/>
            <person name="Bobe J."/>
            <person name="Montfort J."/>
            <person name="Bouchez O."/>
            <person name="Begum T."/>
            <person name="Mejri S."/>
            <person name="Adams A."/>
            <person name="Chen W.-J."/>
            <person name="Guiguen Y."/>
        </authorList>
    </citation>
    <scope>NUCLEOTIDE SEQUENCE</scope>
    <source>
        <tissue evidence="27">Blood</tissue>
    </source>
</reference>
<dbReference type="PANTHER" id="PTHR10037">
    <property type="entry name" value="VOLTAGE-GATED CATION CHANNEL CALCIUM AND SODIUM"/>
    <property type="match status" value="1"/>
</dbReference>
<sequence length="1581" mass="181205">MFIMLTLITNCVIMTWSNPPEWSYTAEYVFTGIYTFEALIKVLSRGFCIDSFTFLRDPWNWLDFMVISMACITEFIDLGNVSGFKAIRVLKIIPVFPGMKASVGVLIQSVKKLADVMVLTLISLSAFALIGLHLFMGILRQKCVVWPIDINDTISFSSAFDYHDFIKNKSNQYFIAGERNALLCGNSSDSGLCPDGYVCMKAGENPNYGYTSYDTFGWAFLALFRLMTQDFWENLFQLTLRAAGKTYMIFFVVILLGFFYIISAIIAMIATAHAEQNEATIAEAKKKEQEYQKILKQLEKQEAKGIEKKNGKEEMPNMPELDHQMEELEEAQKPCSPCCSKFAKIFWKWDCCKPSFKKWMYLVVMDPFVDLGITICIILNTIFLAMEHYPMTPEFEEMLSIGNLVFLGILTAEMVFKIIAMHPYYYFQSGWHIFDSFIVLLGLTELGLADVEGLSVLRIFRLLRVFKLTKSWPILSMLLKIIWNSISVDALRNLVLLLATVVFFFSVMGMQLFGKSYKDCVCRIDEDCELPRWHMTDFFHSFMIILRILCGEWIVSMWDCMEVAGQPMCIIFFISALLIGNLVLLNLFVALLLSTFSGDNLEILEDDREVKNLQIAFGRIRRGMAWVKGHIIACMLGKKPKVGEGNGGDKGDPEKENLVLQHMNTKGDGKMAGGSSKCLNEVAMEKSFTKALTVPIAKVEPDFENPDEDTLNNQINEVKKNESSHLCTTNSKPEVKEAAMKDKPERDGPQECFTEACVRRCPCLVVDITQGRGKTWWNFRRTCFAIVEHNYFNNFMIFIILLSSAALAFEDIYIEQRRVIKIILEYADQVFTYVFLLEMLLKWVAYGFKTYFTNAWCWLDFLVLDVSLISLMADRLGYSELRTFRALGPLRALSRFDGTRVVVNTLVGAIPFMFSVSLVCLFLWLIFCIMGVNMFAGKFYYCINITTWEMFHASEVDNKTQCFDLMWMNMSRWINHIDNFDNVRNGYLSLLKVASFSGWKGIMYFGVDSRQVESQPVYEDNLYMYLYFVIFIIFGSFFTPIFYIGAIIDYNYQKAKIRGLSLFMTEEQRKYYNALRISWFNKPQKPIPRPQNPVQGLAFDLVSKPFFEIFMIGVICLHMVVMMVETDDQSVQMEVILYYIDFVFLLIFTVECALKLFAFRKYFFTIGWNILDFVLVILCIVGLFLSDLIEKYFVSPSVFRILRLPRIFRLVRLIRTAKGIQQLLSSLMMSSPAIFNISLVFFLIMYTYSLFGMYNFGHVKKMMPSSDDIFNFETIGNSIICMFMISTWSGWDLLDPIMASVPPDCDPYLENPGSDVRGNCGSPAVGIVFFCSYIIMSFLLVANMCIVIILENFNVATEESADPLCEDDFDMFFETWDKFDPDATQFLDHSRLSEFCDTLKDPLRIPKPNTIKLTTMDLPMVPGDKIHCLDILQALTKEVLGESEEMDALKTSMEEKFMANNPAKVAYEPITTTLRWKQEGVAAGIIQRAYRKHLLKRSDKHPSFQLPKDMDKTKDNEEPSDKAGMFAEKMNSPCSSQAAKEPKETQPHIASEVMTEVVLHNTPSSSLEPAVPTNDKGDSVV</sequence>
<dbReference type="FunFam" id="1.20.120.350:FF:000003">
    <property type="entry name" value="Voltage-dependent sodium channel"/>
    <property type="match status" value="1"/>
</dbReference>
<comment type="subcellular location">
    <subcellularLocation>
        <location evidence="1 20">Cell membrane</location>
        <topology evidence="1 20">Multi-pass membrane protein</topology>
    </subcellularLocation>
</comment>
<dbReference type="Gene3D" id="1.10.238.10">
    <property type="entry name" value="EF-hand"/>
    <property type="match status" value="1"/>
</dbReference>
<evidence type="ECO:0000313" key="27">
    <source>
        <dbReference type="EMBL" id="KAI1884137.1"/>
    </source>
</evidence>
<keyword evidence="8 20" id="KW-1133">Transmembrane helix</keyword>
<comment type="subunit">
    <text evidence="19">Voltage-gated sodium (Nav) channels consist of an ion-conducting alpha subunit which is functional on its own associated with regulatory beta subunits.</text>
</comment>
<feature type="domain" description="SCN5A-like C-terminal IQ motif" evidence="26">
    <location>
        <begin position="1472"/>
        <end position="1504"/>
    </location>
</feature>
<feature type="domain" description="Ion transport" evidence="24">
    <location>
        <begin position="367"/>
        <end position="598"/>
    </location>
</feature>
<dbReference type="Pfam" id="PF24609">
    <property type="entry name" value="IQ_SCN5A_C"/>
    <property type="match status" value="1"/>
</dbReference>
<feature type="transmembrane region" description="Helical" evidence="20">
    <location>
        <begin position="570"/>
        <end position="593"/>
    </location>
</feature>
<keyword evidence="12" id="KW-1015">Disulfide bond</keyword>
<keyword evidence="5 20" id="KW-0812">Transmembrane</keyword>
<comment type="similarity">
    <text evidence="17">Belongs to the sodium channel (TC 1.A.1.10) family. Nav1.4/SCN4A subfamily.</text>
</comment>
<feature type="transmembrane region" description="Helical" evidence="20">
    <location>
        <begin position="1233"/>
        <end position="1257"/>
    </location>
</feature>
<keyword evidence="2 20" id="KW-0813">Transport</keyword>
<keyword evidence="7 20" id="KW-0851">Voltage-gated channel</keyword>
<evidence type="ECO:0000256" key="23">
    <source>
        <dbReference type="SAM" id="SignalP"/>
    </source>
</evidence>
<evidence type="ECO:0000256" key="7">
    <source>
        <dbReference type="ARBA" id="ARBA00022882"/>
    </source>
</evidence>
<feature type="transmembrane region" description="Helical" evidence="20">
    <location>
        <begin position="1106"/>
        <end position="1124"/>
    </location>
</feature>
<evidence type="ECO:0000256" key="14">
    <source>
        <dbReference type="ARBA" id="ARBA00023201"/>
    </source>
</evidence>
<evidence type="ECO:0000256" key="2">
    <source>
        <dbReference type="ARBA" id="ARBA00022448"/>
    </source>
</evidence>
<evidence type="ECO:0000313" key="28">
    <source>
        <dbReference type="Proteomes" id="UP000829720"/>
    </source>
</evidence>
<dbReference type="InterPro" id="IPR027359">
    <property type="entry name" value="Volt_channel_dom_sf"/>
</dbReference>
<feature type="transmembrane region" description="Helical" evidence="20">
    <location>
        <begin position="116"/>
        <end position="139"/>
    </location>
</feature>
<keyword evidence="4" id="KW-1003">Cell membrane</keyword>
<feature type="transmembrane region" description="Helical" evidence="20">
    <location>
        <begin position="1024"/>
        <end position="1048"/>
    </location>
</feature>
<keyword evidence="13" id="KW-0325">Glycoprotein</keyword>
<dbReference type="GO" id="GO:0086010">
    <property type="term" value="P:membrane depolarization during action potential"/>
    <property type="evidence" value="ECO:0007669"/>
    <property type="project" value="TreeGrafter"/>
</dbReference>
<feature type="transmembrane region" description="Helical" evidence="20">
    <location>
        <begin position="830"/>
        <end position="846"/>
    </location>
</feature>
<keyword evidence="15 20" id="KW-0407">Ion channel</keyword>
<feature type="chain" id="PRO_5035861149" description="Sodium channel protein" evidence="23">
    <location>
        <begin position="18"/>
        <end position="1581"/>
    </location>
</feature>
<accession>A0A8T3CJK2</accession>
<feature type="transmembrane region" description="Helical" evidence="20">
    <location>
        <begin position="404"/>
        <end position="425"/>
    </location>
</feature>
<feature type="domain" description="Ion transport" evidence="24">
    <location>
        <begin position="1105"/>
        <end position="1360"/>
    </location>
</feature>
<dbReference type="CDD" id="cd13433">
    <property type="entry name" value="Na_channel_gate"/>
    <property type="match status" value="1"/>
</dbReference>
<dbReference type="Gene3D" id="1.20.5.1190">
    <property type="entry name" value="iswi atpase"/>
    <property type="match status" value="1"/>
</dbReference>
<evidence type="ECO:0000256" key="22">
    <source>
        <dbReference type="SAM" id="MobiDB-lite"/>
    </source>
</evidence>
<keyword evidence="21" id="KW-0175">Coiled coil</keyword>
<organism evidence="27 28">
    <name type="scientific">Albula goreensis</name>
    <dbReference type="NCBI Taxonomy" id="1534307"/>
    <lineage>
        <taxon>Eukaryota</taxon>
        <taxon>Metazoa</taxon>
        <taxon>Chordata</taxon>
        <taxon>Craniata</taxon>
        <taxon>Vertebrata</taxon>
        <taxon>Euteleostomi</taxon>
        <taxon>Actinopterygii</taxon>
        <taxon>Neopterygii</taxon>
        <taxon>Teleostei</taxon>
        <taxon>Albuliformes</taxon>
        <taxon>Albulidae</taxon>
        <taxon>Albula</taxon>
    </lineage>
</organism>
<feature type="transmembrane region" description="Helical" evidence="20">
    <location>
        <begin position="1136"/>
        <end position="1158"/>
    </location>
</feature>
<keyword evidence="11 20" id="KW-0472">Membrane</keyword>
<evidence type="ECO:0000256" key="3">
    <source>
        <dbReference type="ARBA" id="ARBA00022461"/>
    </source>
</evidence>
<evidence type="ECO:0000256" key="15">
    <source>
        <dbReference type="ARBA" id="ARBA00023303"/>
    </source>
</evidence>
<feature type="domain" description="Ion transport" evidence="24">
    <location>
        <begin position="789"/>
        <end position="1050"/>
    </location>
</feature>
<evidence type="ECO:0000256" key="19">
    <source>
        <dbReference type="ARBA" id="ARBA00064899"/>
    </source>
</evidence>
<evidence type="ECO:0000256" key="16">
    <source>
        <dbReference type="ARBA" id="ARBA00036239"/>
    </source>
</evidence>
<feature type="domain" description="Sodium ion transport-associated" evidence="25">
    <location>
        <begin position="607"/>
        <end position="784"/>
    </location>
</feature>
<evidence type="ECO:0000256" key="17">
    <source>
        <dbReference type="ARBA" id="ARBA00038083"/>
    </source>
</evidence>
<keyword evidence="23" id="KW-0732">Signal</keyword>
<dbReference type="PRINTS" id="PR00170">
    <property type="entry name" value="NACHANNEL"/>
</dbReference>
<protein>
    <recommendedName>
        <fullName evidence="20">Sodium channel protein</fullName>
    </recommendedName>
</protein>
<feature type="transmembrane region" description="Helical" evidence="20">
    <location>
        <begin position="791"/>
        <end position="809"/>
    </location>
</feature>
<evidence type="ECO:0000259" key="26">
    <source>
        <dbReference type="Pfam" id="PF24609"/>
    </source>
</evidence>
<evidence type="ECO:0000256" key="11">
    <source>
        <dbReference type="ARBA" id="ARBA00023136"/>
    </source>
</evidence>
<dbReference type="Gene3D" id="1.10.287.70">
    <property type="match status" value="4"/>
</dbReference>
<dbReference type="Gene3D" id="1.20.120.350">
    <property type="entry name" value="Voltage-gated potassium channels. Chain C"/>
    <property type="match status" value="4"/>
</dbReference>
<keyword evidence="9 20" id="KW-0915">Sodium</keyword>
<feature type="transmembrane region" description="Helical" evidence="20">
    <location>
        <begin position="1324"/>
        <end position="1350"/>
    </location>
</feature>
<feature type="compositionally biased region" description="Basic and acidic residues" evidence="22">
    <location>
        <begin position="1497"/>
        <end position="1521"/>
    </location>
</feature>
<comment type="function">
    <text evidence="18">Pore-forming subunit of a voltage-gated sodium (Nav) channel that directly mediates the depolarizing phase of action potentials in excitable membranes. Navs, also called VGSCs (voltage-gated sodium channels) or VDSCs (voltage-dependent sodium channels), operate by switching between closed and open conformations depending on the voltage difference across the membrane. In the open conformation they allow Na(+) ions to selectively pass through the pore, along their electrochemical gradient. The influx of Na+ ions provokes membrane depolarization, initiating the propagation of electrical signals throughout cells and tissues.</text>
</comment>
<evidence type="ECO:0000259" key="24">
    <source>
        <dbReference type="Pfam" id="PF00520"/>
    </source>
</evidence>
<dbReference type="InterPro" id="IPR058542">
    <property type="entry name" value="IQ_SCN5A_C"/>
</dbReference>
<dbReference type="InterPro" id="IPR043203">
    <property type="entry name" value="VGCC_Ca_Na"/>
</dbReference>
<dbReference type="FunFam" id="1.10.287.70:FF:000001">
    <property type="entry name" value="Sodium channel protein"/>
    <property type="match status" value="1"/>
</dbReference>
<dbReference type="FunFam" id="1.20.120.350:FF:000002">
    <property type="entry name" value="Sodium channel protein"/>
    <property type="match status" value="1"/>
</dbReference>
<evidence type="ECO:0000256" key="10">
    <source>
        <dbReference type="ARBA" id="ARBA00023065"/>
    </source>
</evidence>
<dbReference type="InterPro" id="IPR044564">
    <property type="entry name" value="Na_chnl_inactivation_gate"/>
</dbReference>
<feature type="domain" description="Ion transport" evidence="24">
    <location>
        <begin position="1"/>
        <end position="279"/>
    </location>
</feature>
<dbReference type="FunFam" id="1.20.120.350:FF:000036">
    <property type="entry name" value="Voltage-dependent sodium channel SCN10A"/>
    <property type="match status" value="1"/>
</dbReference>
<evidence type="ECO:0000256" key="13">
    <source>
        <dbReference type="ARBA" id="ARBA00023180"/>
    </source>
</evidence>
<dbReference type="FunFam" id="1.10.287.70:FF:000049">
    <property type="entry name" value="Voltage-dependent sodium channel 2"/>
    <property type="match status" value="1"/>
</dbReference>
<evidence type="ECO:0000256" key="1">
    <source>
        <dbReference type="ARBA" id="ARBA00004651"/>
    </source>
</evidence>
<dbReference type="EMBL" id="JAERUA010000022">
    <property type="protein sequence ID" value="KAI1884137.1"/>
    <property type="molecule type" value="Genomic_DNA"/>
</dbReference>
<feature type="transmembrane region" description="Helical" evidence="20">
    <location>
        <begin position="1170"/>
        <end position="1189"/>
    </location>
</feature>
<name>A0A8T3CJK2_9TELE</name>
<keyword evidence="6" id="KW-0677">Repeat</keyword>
<evidence type="ECO:0000259" key="25">
    <source>
        <dbReference type="Pfam" id="PF06512"/>
    </source>
</evidence>
<dbReference type="GO" id="GO:0019228">
    <property type="term" value="P:neuronal action potential"/>
    <property type="evidence" value="ECO:0007669"/>
    <property type="project" value="TreeGrafter"/>
</dbReference>
<comment type="catalytic activity">
    <reaction evidence="16">
        <text>Na(+)(in) = Na(+)(out)</text>
        <dbReference type="Rhea" id="RHEA:34963"/>
        <dbReference type="ChEBI" id="CHEBI:29101"/>
    </reaction>
</comment>
<keyword evidence="10 20" id="KW-0406">Ion transport</keyword>
<evidence type="ECO:0000256" key="12">
    <source>
        <dbReference type="ARBA" id="ARBA00023157"/>
    </source>
</evidence>
<feature type="transmembrane region" description="Helical" evidence="20">
    <location>
        <begin position="1269"/>
        <end position="1291"/>
    </location>
</feature>
<dbReference type="InterPro" id="IPR001696">
    <property type="entry name" value="Na_channel_asu"/>
</dbReference>
<evidence type="ECO:0000256" key="5">
    <source>
        <dbReference type="ARBA" id="ARBA00022692"/>
    </source>
</evidence>
<dbReference type="Pfam" id="PF06512">
    <property type="entry name" value="Na_trans_assoc"/>
    <property type="match status" value="1"/>
</dbReference>
<evidence type="ECO:0000256" key="20">
    <source>
        <dbReference type="RuleBase" id="RU361132"/>
    </source>
</evidence>
<feature type="region of interest" description="Disordered" evidence="22">
    <location>
        <begin position="1497"/>
        <end position="1581"/>
    </location>
</feature>
<comment type="caution">
    <text evidence="27">The sequence shown here is derived from an EMBL/GenBank/DDBJ whole genome shotgun (WGS) entry which is preliminary data.</text>
</comment>
<dbReference type="SUPFAM" id="SSF81324">
    <property type="entry name" value="Voltage-gated potassium channels"/>
    <property type="match status" value="4"/>
</dbReference>
<dbReference type="GO" id="GO:0005248">
    <property type="term" value="F:voltage-gated sodium channel activity"/>
    <property type="evidence" value="ECO:0007669"/>
    <property type="project" value="InterPro"/>
</dbReference>
<feature type="signal peptide" evidence="23">
    <location>
        <begin position="1"/>
        <end position="17"/>
    </location>
</feature>
<dbReference type="GO" id="GO:0001518">
    <property type="term" value="C:voltage-gated sodium channel complex"/>
    <property type="evidence" value="ECO:0007669"/>
    <property type="project" value="UniProtKB-UniRule"/>
</dbReference>
<evidence type="ECO:0000256" key="4">
    <source>
        <dbReference type="ARBA" id="ARBA00022475"/>
    </source>
</evidence>